<sequence length="116" mass="13166">MSQPCKEQDKIRGKFIRAYYSNSAGGGLHKESLTEAAARAKANDPQKITRLPSESSMKTDIDIFWGLEEPLTKKLAKKVNQTVTLYSNGNFLIKKGNYKIEIKKGDNYTKNNNFYK</sequence>
<protein>
    <submittedName>
        <fullName evidence="1">Uncharacterized protein</fullName>
    </submittedName>
</protein>
<name>A0A377QXD9_9NEIS</name>
<dbReference type="AlphaFoldDB" id="A0A377QXD9"/>
<organism evidence="1 2">
    <name type="scientific">Kingella potus</name>
    <dbReference type="NCBI Taxonomy" id="265175"/>
    <lineage>
        <taxon>Bacteria</taxon>
        <taxon>Pseudomonadati</taxon>
        <taxon>Pseudomonadota</taxon>
        <taxon>Betaproteobacteria</taxon>
        <taxon>Neisseriales</taxon>
        <taxon>Neisseriaceae</taxon>
        <taxon>Kingella</taxon>
    </lineage>
</organism>
<evidence type="ECO:0000313" key="1">
    <source>
        <dbReference type="EMBL" id="STR00074.1"/>
    </source>
</evidence>
<dbReference type="RefSeq" id="WP_115307403.1">
    <property type="nucleotide sequence ID" value="NZ_CP091516.1"/>
</dbReference>
<evidence type="ECO:0000313" key="2">
    <source>
        <dbReference type="Proteomes" id="UP000254293"/>
    </source>
</evidence>
<gene>
    <name evidence="1" type="ORF">NCTC13336_00270</name>
</gene>
<dbReference type="EMBL" id="UGJJ01000001">
    <property type="protein sequence ID" value="STR00074.1"/>
    <property type="molecule type" value="Genomic_DNA"/>
</dbReference>
<dbReference type="Proteomes" id="UP000254293">
    <property type="component" value="Unassembled WGS sequence"/>
</dbReference>
<keyword evidence="2" id="KW-1185">Reference proteome</keyword>
<reference evidence="1 2" key="1">
    <citation type="submission" date="2018-06" db="EMBL/GenBank/DDBJ databases">
        <authorList>
            <consortium name="Pathogen Informatics"/>
            <person name="Doyle S."/>
        </authorList>
    </citation>
    <scope>NUCLEOTIDE SEQUENCE [LARGE SCALE GENOMIC DNA]</scope>
    <source>
        <strain evidence="1 2">NCTC13336</strain>
    </source>
</reference>
<accession>A0A377QXD9</accession>
<proteinExistence type="predicted"/>